<name>A0AAE1Q5A5_9EUCA</name>
<dbReference type="InterPro" id="IPR036465">
    <property type="entry name" value="vWFA_dom_sf"/>
</dbReference>
<dbReference type="InterPro" id="IPR002035">
    <property type="entry name" value="VWF_A"/>
</dbReference>
<keyword evidence="5" id="KW-1185">Reference proteome</keyword>
<feature type="domain" description="VWFA" evidence="2">
    <location>
        <begin position="377"/>
        <end position="549"/>
    </location>
</feature>
<dbReference type="PROSITE" id="PS51468">
    <property type="entry name" value="VIT"/>
    <property type="match status" value="1"/>
</dbReference>
<dbReference type="Pfam" id="PF08487">
    <property type="entry name" value="VIT"/>
    <property type="match status" value="1"/>
</dbReference>
<proteinExistence type="predicted"/>
<evidence type="ECO:0000259" key="2">
    <source>
        <dbReference type="PROSITE" id="PS50234"/>
    </source>
</evidence>
<dbReference type="PROSITE" id="PS50234">
    <property type="entry name" value="VWFA"/>
    <property type="match status" value="1"/>
</dbReference>
<gene>
    <name evidence="4" type="ORF">Pmani_009220</name>
</gene>
<comment type="caution">
    <text evidence="4">The sequence shown here is derived from an EMBL/GenBank/DDBJ whole genome shotgun (WGS) entry which is preliminary data.</text>
</comment>
<dbReference type="SUPFAM" id="SSF53300">
    <property type="entry name" value="vWA-like"/>
    <property type="match status" value="1"/>
</dbReference>
<evidence type="ECO:0000256" key="1">
    <source>
        <dbReference type="SAM" id="MobiDB-lite"/>
    </source>
</evidence>
<evidence type="ECO:0008006" key="6">
    <source>
        <dbReference type="Google" id="ProtNLM"/>
    </source>
</evidence>
<reference evidence="4" key="1">
    <citation type="submission" date="2023-11" db="EMBL/GenBank/DDBJ databases">
        <title>Genome assemblies of two species of porcelain crab, Petrolisthes cinctipes and Petrolisthes manimaculis (Anomura: Porcellanidae).</title>
        <authorList>
            <person name="Angst P."/>
        </authorList>
    </citation>
    <scope>NUCLEOTIDE SEQUENCE</scope>
    <source>
        <strain evidence="4">PB745_02</strain>
        <tissue evidence="4">Gill</tissue>
    </source>
</reference>
<evidence type="ECO:0000313" key="4">
    <source>
        <dbReference type="EMBL" id="KAK4319874.1"/>
    </source>
</evidence>
<dbReference type="SMART" id="SM00327">
    <property type="entry name" value="VWA"/>
    <property type="match status" value="1"/>
</dbReference>
<dbReference type="Proteomes" id="UP001292094">
    <property type="component" value="Unassembled WGS sequence"/>
</dbReference>
<dbReference type="Pfam" id="PF13768">
    <property type="entry name" value="VWA_3"/>
    <property type="match status" value="1"/>
</dbReference>
<dbReference type="PANTHER" id="PTHR45737">
    <property type="entry name" value="VON WILLEBRAND FACTOR A DOMAIN-CONTAINING PROTEIN 5A"/>
    <property type="match status" value="1"/>
</dbReference>
<dbReference type="GO" id="GO:0032991">
    <property type="term" value="C:protein-containing complex"/>
    <property type="evidence" value="ECO:0007669"/>
    <property type="project" value="UniProtKB-ARBA"/>
</dbReference>
<dbReference type="InterPro" id="IPR013694">
    <property type="entry name" value="VIT"/>
</dbReference>
<evidence type="ECO:0000259" key="3">
    <source>
        <dbReference type="PROSITE" id="PS51468"/>
    </source>
</evidence>
<dbReference type="Gene3D" id="3.40.50.410">
    <property type="entry name" value="von Willebrand factor, type A domain"/>
    <property type="match status" value="1"/>
</dbReference>
<dbReference type="SMART" id="SM00609">
    <property type="entry name" value="VIT"/>
    <property type="match status" value="1"/>
</dbReference>
<feature type="region of interest" description="Disordered" evidence="1">
    <location>
        <begin position="690"/>
        <end position="740"/>
    </location>
</feature>
<feature type="domain" description="VIT" evidence="3">
    <location>
        <begin position="96"/>
        <end position="226"/>
    </location>
</feature>
<evidence type="ECO:0000313" key="5">
    <source>
        <dbReference type="Proteomes" id="UP001292094"/>
    </source>
</evidence>
<accession>A0AAE1Q5A5</accession>
<dbReference type="PANTHER" id="PTHR45737:SF6">
    <property type="entry name" value="VON WILLEBRAND FACTOR A DOMAIN-CONTAINING PROTEIN 5A"/>
    <property type="match status" value="1"/>
</dbReference>
<sequence>MLRASARRSEDLPCLGLAESSVVWYAVTDTCGSIIHELITRTQFPFNSVRGLCLGSCLDRSAQAEQTVSVQGYHKNWSNMSTTMMQPPHFTQWGMLGSYIVNDKPLVKCVELESVKTKVTVRGFVAQVRATLVYHNLSPNPLQVKCVFPVQDGAAFYKFEARLDGRTIIAQCMEKKKAEKVYKDAVSEGKTAVLAREHENTSDILQLALGNLPPGERAEIEVSLVMELCVRTDGGVSFILPTVLNPRYSPADLVQKDSAGLSWNDLSEQRTVCVTKAYSMDIEGSVCGSHQIARIISHTDPINVTISDDTKSAQITQDGGFKCDHDWSMTVYYNNPYKTHVLRETSDRSGVGIMTQHLLMINFFPSLPDHSYSNRNEIIFVIDRSGSMSGSNIRSARTTLLLFLKSLPQGCYFNIVSFGSHFEALFPNGSLQYTEETLKEAVKLQETMKADMGGTEILKPLKSIYSNPPKPEYSRQILLISDGSVFNVSQVTELVARNSYDTRVFSVGIGQGASTSLIHGVARAGRGRYEMVMDQNKLQHKVMGLVRSMLQESVQGVSVTCRVEPATNVSLVPKAPPVIFAGQHLILYARVTPDTKVCEITVKGSTESGGEVNASVDEDNIVLVHDEEMSLHRLAARAQINQWKLCGDDDVGDDMVDLSVASSVVSPRTAFIGVDQESRHIQPYLKMEQMSEMEEDSSDFERSRSAGGYLSNSSCSPTLEGRIRQSRRSSRFASEESPAMTPMYREEQCSMPGGMPRGMQCPMPKFACKKMVTPGDEKEKTMPRMATSGSNISQILTNKDVDGMDGRGSSGVLKIVELQRFDGSWSLDDAATISGVPLDKLKAANTAKSESVFGTAVVLAVLEKHYNDDRDQWILLATKAGHYITNAGHDKHTLLTLAHSLIKEAHSH</sequence>
<protein>
    <recommendedName>
        <fullName evidence="6">von Willebrand factor A domain-containing protein 5A-like</fullName>
    </recommendedName>
</protein>
<dbReference type="AlphaFoldDB" id="A0AAE1Q5A5"/>
<organism evidence="4 5">
    <name type="scientific">Petrolisthes manimaculis</name>
    <dbReference type="NCBI Taxonomy" id="1843537"/>
    <lineage>
        <taxon>Eukaryota</taxon>
        <taxon>Metazoa</taxon>
        <taxon>Ecdysozoa</taxon>
        <taxon>Arthropoda</taxon>
        <taxon>Crustacea</taxon>
        <taxon>Multicrustacea</taxon>
        <taxon>Malacostraca</taxon>
        <taxon>Eumalacostraca</taxon>
        <taxon>Eucarida</taxon>
        <taxon>Decapoda</taxon>
        <taxon>Pleocyemata</taxon>
        <taxon>Anomura</taxon>
        <taxon>Galatheoidea</taxon>
        <taxon>Porcellanidae</taxon>
        <taxon>Petrolisthes</taxon>
    </lineage>
</organism>
<dbReference type="EMBL" id="JAWZYT010000713">
    <property type="protein sequence ID" value="KAK4319874.1"/>
    <property type="molecule type" value="Genomic_DNA"/>
</dbReference>